<dbReference type="GO" id="GO:0016787">
    <property type="term" value="F:hydrolase activity"/>
    <property type="evidence" value="ECO:0007669"/>
    <property type="project" value="InterPro"/>
</dbReference>
<proteinExistence type="predicted"/>
<organism evidence="2">
    <name type="scientific">Melanopsichium pennsylvanicum 4</name>
    <dbReference type="NCBI Taxonomy" id="1398559"/>
    <lineage>
        <taxon>Eukaryota</taxon>
        <taxon>Fungi</taxon>
        <taxon>Dikarya</taxon>
        <taxon>Basidiomycota</taxon>
        <taxon>Ustilaginomycotina</taxon>
        <taxon>Ustilaginomycetes</taxon>
        <taxon>Ustilaginales</taxon>
        <taxon>Ustilaginaceae</taxon>
        <taxon>Melanopsichium</taxon>
    </lineage>
</organism>
<accession>A0A077R2B4</accession>
<dbReference type="PANTHER" id="PTHR21562">
    <property type="entry name" value="NOTUM-RELATED"/>
    <property type="match status" value="1"/>
</dbReference>
<protein>
    <recommendedName>
        <fullName evidence="3">Pectinacetylesterase</fullName>
    </recommendedName>
</protein>
<dbReference type="EMBL" id="HG529697">
    <property type="protein sequence ID" value="CDI56680.1"/>
    <property type="molecule type" value="Genomic_DNA"/>
</dbReference>
<evidence type="ECO:0000313" key="2">
    <source>
        <dbReference type="EMBL" id="CDI56680.1"/>
    </source>
</evidence>
<reference evidence="2" key="1">
    <citation type="journal article" date="2014" name="Genome Biol. Evol.">
        <title>Gene Loss Rather Than Gene Gain Is Associated with a Host Jump from Monocots to Dicots in the Smut Fungus Melanopsichium pennsylvanicum.</title>
        <authorList>
            <person name="Sharma R."/>
            <person name="Mishra B."/>
            <person name="Runge F."/>
            <person name="Thines M."/>
        </authorList>
    </citation>
    <scope>NUCLEOTIDE SEQUENCE</scope>
    <source>
        <strain evidence="2">4</strain>
    </source>
</reference>
<dbReference type="AlphaFoldDB" id="A0A077R2B4"/>
<feature type="chain" id="PRO_5001722837" description="Pectinacetylesterase" evidence="1">
    <location>
        <begin position="20"/>
        <end position="557"/>
    </location>
</feature>
<dbReference type="PANTHER" id="PTHR21562:SF83">
    <property type="entry name" value="PECTIN ACETYLESTERASE 4"/>
    <property type="match status" value="1"/>
</dbReference>
<evidence type="ECO:0000256" key="1">
    <source>
        <dbReference type="SAM" id="SignalP"/>
    </source>
</evidence>
<dbReference type="Pfam" id="PF03283">
    <property type="entry name" value="PAE"/>
    <property type="match status" value="1"/>
</dbReference>
<evidence type="ECO:0008006" key="3">
    <source>
        <dbReference type="Google" id="ProtNLM"/>
    </source>
</evidence>
<feature type="signal peptide" evidence="1">
    <location>
        <begin position="1"/>
        <end position="19"/>
    </location>
</feature>
<name>A0A077R2B4_9BASI</name>
<dbReference type="ESTHER" id="9basi-a0a077r2b4">
    <property type="family name" value="Pectinacetylesterase-Notum"/>
</dbReference>
<keyword evidence="1" id="KW-0732">Signal</keyword>
<sequence>MKLCALAVALTLAVTGASANLLFEAPWQAAPHTSFTALKVPAVGDGDSDGTVDPTDPLYGHASLPQRRSSAKLSHLLSSSSYRDIAVTPGMSFTKLRALKRRNKRDEAAALSPRYVSGLTAPSGYTYSWVTDGNRLAMNTRGAPSYLTRYTVSKHARRTTQNHVNACVAFCDETPKCAMATVIKFIDFAEGNVICAVYSQSLPKSEAKYNQGLFHGAGHVKSSYTFTRNAGQVPASTPSSTSTSLQYDQWVWIDVAGTLCSDGTQTGMAINLHSGSEELVIGLQEGGSCHDYQTCYVDKKAYNIPGSFTNTTFNALNIPDNIKWWFPFARDNQYNPWQQSNYAWIPYCTGDFHAGDNVIQYNGASAPTYHKGWNNVKADMAELVKLVSNLKRVWIAGSSAGAFGSILQYQNAQDAFNGVRVDLLADSGETPKSILMHPSQNIQVPNKVRCPNCDDESFDSYIVGLAQANTDSRFASMSYSNDTTIPGNQGVSSANFSAELVRLFNEEDTNTINARNFMVQGNGHTLLYTTQYNAADGYTQATFLNKFKTDDPGWSSH</sequence>
<dbReference type="InterPro" id="IPR004963">
    <property type="entry name" value="PAE/NOTUM"/>
</dbReference>